<proteinExistence type="predicted"/>
<reference evidence="1" key="1">
    <citation type="submission" date="2022-08" db="EMBL/GenBank/DDBJ databases">
        <title>Genome Sequence of Pycnoporus sanguineus.</title>
        <authorList>
            <person name="Buettner E."/>
        </authorList>
    </citation>
    <scope>NUCLEOTIDE SEQUENCE</scope>
    <source>
        <strain evidence="1">CG-C14</strain>
    </source>
</reference>
<protein>
    <submittedName>
        <fullName evidence="1">Uncharacterized protein</fullName>
    </submittedName>
</protein>
<name>A0ACC1PSA2_9APHY</name>
<keyword evidence="2" id="KW-1185">Reference proteome</keyword>
<evidence type="ECO:0000313" key="1">
    <source>
        <dbReference type="EMBL" id="KAJ3001432.1"/>
    </source>
</evidence>
<organism evidence="1 2">
    <name type="scientific">Trametes sanguinea</name>
    <dbReference type="NCBI Taxonomy" id="158606"/>
    <lineage>
        <taxon>Eukaryota</taxon>
        <taxon>Fungi</taxon>
        <taxon>Dikarya</taxon>
        <taxon>Basidiomycota</taxon>
        <taxon>Agaricomycotina</taxon>
        <taxon>Agaricomycetes</taxon>
        <taxon>Polyporales</taxon>
        <taxon>Polyporaceae</taxon>
        <taxon>Trametes</taxon>
    </lineage>
</organism>
<sequence length="496" mass="55663">MDKKGIQRGGGKRLQHIKYFVPRGRRVNYKLRSSNLELITIIECISADGTALSPGFIFAGSQVPADMYKDIDPQVVVGHSPNGWTEGFLCVEWFRRCFLPQATARRETDALLLLILDGHNSHITPELRQLAIENNVHLFLLQPHTTHRLQPLNIGIFSHIQNAWIKRCNQYYSRSLGREMSCGQLTCEYLALHQHVLKSSLIRKAWQQSGITSGTWSADFFSEEDFALSYTTSAVAHVPSTYPKIDAIVALTEAQSETPGHLSDTAYLPSRSPTPTPSRLQRSLSRHEKVLRLQEENARLRKKNQLLLGRAENALAHASIAKWELERIQEEMNRKTSSNKKRRKVHTTAALITAGEGAAQCEREEIKAIEKEAQRQAEQARRAEEDRNCQIHRERITCDCGVTFSGTLSRKVKDDLKDIAFSLGLSLDGTNSELVTQITGHLRAHAAQYSTHPKFSALYSAGNGLLCSQKCPLPPELDNENSPPPASRCRARTGWS</sequence>
<accession>A0ACC1PSA2</accession>
<evidence type="ECO:0000313" key="2">
    <source>
        <dbReference type="Proteomes" id="UP001144978"/>
    </source>
</evidence>
<dbReference type="EMBL" id="JANSHE010001712">
    <property type="protein sequence ID" value="KAJ3001432.1"/>
    <property type="molecule type" value="Genomic_DNA"/>
</dbReference>
<comment type="caution">
    <text evidence="1">The sequence shown here is derived from an EMBL/GenBank/DDBJ whole genome shotgun (WGS) entry which is preliminary data.</text>
</comment>
<dbReference type="Proteomes" id="UP001144978">
    <property type="component" value="Unassembled WGS sequence"/>
</dbReference>
<gene>
    <name evidence="1" type="ORF">NUW54_g6427</name>
</gene>